<accession>A0A5K1H409</accession>
<reference evidence="1" key="1">
    <citation type="submission" date="2019-09" db="EMBL/GenBank/DDBJ databases">
        <authorList>
            <person name="Zhang L."/>
        </authorList>
    </citation>
    <scope>NUCLEOTIDE SEQUENCE</scope>
</reference>
<dbReference type="PANTHER" id="PTHR36316:SF1">
    <property type="entry name" value="OS06G0213900 PROTEIN"/>
    <property type="match status" value="1"/>
</dbReference>
<dbReference type="OMA" id="GQKYRLH"/>
<dbReference type="OrthoDB" id="1873983at2759"/>
<gene>
    <name evidence="1" type="ORF">NYM_LOCUS28205</name>
</gene>
<dbReference type="Gramene" id="NC9G0275350.1">
    <property type="protein sequence ID" value="NC9G0275350.1:cds"/>
    <property type="gene ID" value="NC9G0275350"/>
</dbReference>
<protein>
    <submittedName>
        <fullName evidence="1">Uncharacterized protein</fullName>
    </submittedName>
</protein>
<evidence type="ECO:0000313" key="1">
    <source>
        <dbReference type="EMBL" id="VVW81367.1"/>
    </source>
</evidence>
<organism evidence="1">
    <name type="scientific">Nymphaea colorata</name>
    <name type="common">pocket water lily</name>
    <dbReference type="NCBI Taxonomy" id="210225"/>
    <lineage>
        <taxon>Eukaryota</taxon>
        <taxon>Viridiplantae</taxon>
        <taxon>Streptophyta</taxon>
        <taxon>Embryophyta</taxon>
        <taxon>Tracheophyta</taxon>
        <taxon>Spermatophyta</taxon>
        <taxon>Magnoliopsida</taxon>
        <taxon>Nymphaeales</taxon>
        <taxon>Nymphaeaceae</taxon>
        <taxon>Nymphaea</taxon>
    </lineage>
</organism>
<name>A0A5K1H409_9MAGN</name>
<dbReference type="AlphaFoldDB" id="A0A5K1H409"/>
<dbReference type="PANTHER" id="PTHR36316">
    <property type="entry name" value="OS06G0213900 PROTEIN"/>
    <property type="match status" value="1"/>
</dbReference>
<dbReference type="EMBL" id="LR721787">
    <property type="protein sequence ID" value="VVW81367.1"/>
    <property type="molecule type" value="Genomic_DNA"/>
</dbReference>
<proteinExistence type="predicted"/>
<sequence>MADRRPNPTPAPKYLGLVAQVKKRKDSFIQLFLMTGVLLLSMRSVGQKYRIKDLQDDTTALKEENGALASRMESIKQRLLQEAALEPTGFFASKLSVIFNESAPSPSSSSDS</sequence>